<dbReference type="AlphaFoldDB" id="A0A2A4J9L7"/>
<organism evidence="2">
    <name type="scientific">Heliothis virescens</name>
    <name type="common">Tobacco budworm moth</name>
    <dbReference type="NCBI Taxonomy" id="7102"/>
    <lineage>
        <taxon>Eukaryota</taxon>
        <taxon>Metazoa</taxon>
        <taxon>Ecdysozoa</taxon>
        <taxon>Arthropoda</taxon>
        <taxon>Hexapoda</taxon>
        <taxon>Insecta</taxon>
        <taxon>Pterygota</taxon>
        <taxon>Neoptera</taxon>
        <taxon>Endopterygota</taxon>
        <taxon>Lepidoptera</taxon>
        <taxon>Glossata</taxon>
        <taxon>Ditrysia</taxon>
        <taxon>Noctuoidea</taxon>
        <taxon>Noctuidae</taxon>
        <taxon>Heliothinae</taxon>
        <taxon>Heliothis</taxon>
    </lineage>
</organism>
<sequence>MKSVFILFSVLLASFSHGDPVDEEKSVSGLKAPERAGLQDIGHGDDVAFAATWSKVVSDDPEDPVIGYSAYLWEIKKVKTLVFVDGEQQEDEPPIDNDHLPDGVPMITTVPANKTIAFFYKLKMRVAYEIRVKAYTKSREGPFSSAMRLKVLKRVTTVS</sequence>
<keyword evidence="1" id="KW-0732">Signal</keyword>
<feature type="chain" id="PRO_5012878751" description="Fibronectin type-III domain-containing protein" evidence="1">
    <location>
        <begin position="19"/>
        <end position="159"/>
    </location>
</feature>
<reference evidence="2" key="1">
    <citation type="submission" date="2017-09" db="EMBL/GenBank/DDBJ databases">
        <title>Contemporary evolution of a Lepidopteran species, Heliothis virescens, in response to modern agricultural practices.</title>
        <authorList>
            <person name="Fritz M.L."/>
            <person name="Deyonke A.M."/>
            <person name="Papanicolaou A."/>
            <person name="Micinski S."/>
            <person name="Westbrook J."/>
            <person name="Gould F."/>
        </authorList>
    </citation>
    <scope>NUCLEOTIDE SEQUENCE [LARGE SCALE GENOMIC DNA]</scope>
    <source>
        <strain evidence="2">HvINT-</strain>
        <tissue evidence="2">Whole body</tissue>
    </source>
</reference>
<evidence type="ECO:0000256" key="1">
    <source>
        <dbReference type="SAM" id="SignalP"/>
    </source>
</evidence>
<dbReference type="SUPFAM" id="SSF49265">
    <property type="entry name" value="Fibronectin type III"/>
    <property type="match status" value="1"/>
</dbReference>
<gene>
    <name evidence="2" type="ORF">B5V51_5544</name>
</gene>
<comment type="caution">
    <text evidence="2">The sequence shown here is derived from an EMBL/GenBank/DDBJ whole genome shotgun (WGS) entry which is preliminary data.</text>
</comment>
<dbReference type="Gene3D" id="2.60.40.10">
    <property type="entry name" value="Immunoglobulins"/>
    <property type="match status" value="1"/>
</dbReference>
<evidence type="ECO:0000313" key="2">
    <source>
        <dbReference type="EMBL" id="PCG68150.1"/>
    </source>
</evidence>
<protein>
    <recommendedName>
        <fullName evidence="3">Fibronectin type-III domain-containing protein</fullName>
    </recommendedName>
</protein>
<proteinExistence type="predicted"/>
<dbReference type="InterPro" id="IPR013783">
    <property type="entry name" value="Ig-like_fold"/>
</dbReference>
<feature type="signal peptide" evidence="1">
    <location>
        <begin position="1"/>
        <end position="18"/>
    </location>
</feature>
<dbReference type="InterPro" id="IPR036116">
    <property type="entry name" value="FN3_sf"/>
</dbReference>
<accession>A0A2A4J9L7</accession>
<dbReference type="EMBL" id="NWSH01002500">
    <property type="protein sequence ID" value="PCG68150.1"/>
    <property type="molecule type" value="Genomic_DNA"/>
</dbReference>
<name>A0A2A4J9L7_HELVI</name>
<evidence type="ECO:0008006" key="3">
    <source>
        <dbReference type="Google" id="ProtNLM"/>
    </source>
</evidence>